<comment type="caution">
    <text evidence="1">The sequence shown here is derived from an EMBL/GenBank/DDBJ whole genome shotgun (WGS) entry which is preliminary data.</text>
</comment>
<name>A0ABS0D3X3_9NOCA</name>
<gene>
    <name evidence="1" type="ORF">IU459_34910</name>
</gene>
<evidence type="ECO:0000313" key="2">
    <source>
        <dbReference type="Proteomes" id="UP000702209"/>
    </source>
</evidence>
<protein>
    <submittedName>
        <fullName evidence="1">Uncharacterized protein</fullName>
    </submittedName>
</protein>
<sequence>MKQTAMARYAQGWLVGVNASAAQVIPFEVVAARGDATITCSGRLAPDVKESFHLAVWAATIVLERHSHEVRDFRVHLNLPLRHVAITGQCRCLTCHTY</sequence>
<accession>A0ABS0D3X3</accession>
<dbReference type="RefSeq" id="WP_195133868.1">
    <property type="nucleotide sequence ID" value="NZ_JADLQX010000051.1"/>
</dbReference>
<keyword evidence="2" id="KW-1185">Reference proteome</keyword>
<dbReference type="Proteomes" id="UP000702209">
    <property type="component" value="Unassembled WGS sequence"/>
</dbReference>
<organism evidence="1 2">
    <name type="scientific">Nocardia amamiensis</name>
    <dbReference type="NCBI Taxonomy" id="404578"/>
    <lineage>
        <taxon>Bacteria</taxon>
        <taxon>Bacillati</taxon>
        <taxon>Actinomycetota</taxon>
        <taxon>Actinomycetes</taxon>
        <taxon>Mycobacteriales</taxon>
        <taxon>Nocardiaceae</taxon>
        <taxon>Nocardia</taxon>
    </lineage>
</organism>
<dbReference type="EMBL" id="JADLQX010000051">
    <property type="protein sequence ID" value="MBF6302687.1"/>
    <property type="molecule type" value="Genomic_DNA"/>
</dbReference>
<evidence type="ECO:0000313" key="1">
    <source>
        <dbReference type="EMBL" id="MBF6302687.1"/>
    </source>
</evidence>
<reference evidence="1 2" key="1">
    <citation type="submission" date="2020-10" db="EMBL/GenBank/DDBJ databases">
        <title>Identification of Nocardia species via Next-generation sequencing and recognition of intraspecies genetic diversity.</title>
        <authorList>
            <person name="Li P."/>
            <person name="Li P."/>
            <person name="Lu B."/>
        </authorList>
    </citation>
    <scope>NUCLEOTIDE SEQUENCE [LARGE SCALE GENOMIC DNA]</scope>
    <source>
        <strain evidence="1 2">BJ06-0157</strain>
    </source>
</reference>
<proteinExistence type="predicted"/>